<feature type="compositionally biased region" description="Polar residues" evidence="1">
    <location>
        <begin position="967"/>
        <end position="983"/>
    </location>
</feature>
<sequence length="1053" mass="117573">MRNLNENVSSSWSRCYEDNMLSGHLYSDFMLHPVNDSEYDKEMLKRIMLEHEATFRKQVYELHRLYRIQRNLMDECQKERLYRYSVPSDTSQLHSFSSQMPCEGTKKIWQMSHLPVGNTSYDRAPFASTDDVRSSLNFLKESNVEAGPISIKNGDSLRDVKFLDSKLQKFPRRMFDLQLPADVYIDSEDSERSGKKCFADLSSRVTVPPRRTCGSNPENDVKLTLGTGEGLKCTKEDKVPDSWTQNGLSAHSLGDLNKPIKDGWFDGAVNSTSTHLLGLRTSSEKNQDKEEIRREWPFFNSESGRRRSSTNYFSPSLCDDKFLMSSDTIQPKLKNSCGIVVPRQDKTETWFRQRQTYGIETSGSTHLATLKDSAETFPSMPTSFSILPQTDSSITAASLLSSWTKPVNCINHIPVAVQALPCYNGSTTLSMPNRISNVAIQSTGTNREKWQTRRDSNSRPKAASEAPSYLNGSPDDFGLDSKCAPFLQLPSITFDKPNQNDTGDNSALGNSIGHQPQKCSKDLQCTDVKSPKDVNLNQALPDGIQNDLTAQQHVVVRQLEQKFESSSKGIYWLSKKPACDESIDLEKHASRMELGFTRGRSQLMSSSRIVAPESNGKQDKESGPRICNPPGFTSILQDMEISMQKNEISDNFSSRRILGFPNLEKDPQSAVARQECSLTNESMCIEKDMQRTDLTSDMKECSSDKPISTGSSITEKGVESISKRFKDHINLNAELTCMVDPRPSEFSPKSEAAGPLPLPVPRVSAKVASEINLEAPNLQAEGNILSHHRYTPSSKTDGSQETEFSHDKLVREAAENIVAMTVDIQSYLEEVTFTSLPPAQWDTLFWLAQVVSSNADNAGVPRNGGDGRYGSSDDNGSDSFEAMTLKLEEVEVDDCCCKPKVFENRKEGEMGAASLLLTRPRRGHARRRRQKRDFQKDILPGLASLSRHEVAEDLQTIGGLMKASGKSWKTGSTRRNTGRNGLHSQAKGRRQPRSVVATLSETQVSPPPADPMNTDLEVDGRNMIGWGRTTRRCRRPRCPQSNVSAPLTVPYSY</sequence>
<dbReference type="EMBL" id="CM017885">
    <property type="protein sequence ID" value="KAG1368611.1"/>
    <property type="molecule type" value="Genomic_DNA"/>
</dbReference>
<feature type="region of interest" description="Disordered" evidence="1">
    <location>
        <begin position="439"/>
        <end position="471"/>
    </location>
</feature>
<feature type="region of interest" description="Disordered" evidence="1">
    <location>
        <begin position="856"/>
        <end position="876"/>
    </location>
</feature>
<evidence type="ECO:0000256" key="1">
    <source>
        <dbReference type="SAM" id="MobiDB-lite"/>
    </source>
</evidence>
<reference evidence="2" key="1">
    <citation type="journal article" date="2017" name="Gigascience">
        <title>The genome draft of coconut (Cocos nucifera).</title>
        <authorList>
            <person name="Xiao Y."/>
            <person name="Xu P."/>
            <person name="Fan H."/>
            <person name="Baudouin L."/>
            <person name="Xia W."/>
            <person name="Bocs S."/>
            <person name="Xu J."/>
            <person name="Li Q."/>
            <person name="Guo A."/>
            <person name="Zhou L."/>
            <person name="Li J."/>
            <person name="Wu Y."/>
            <person name="Ma Z."/>
            <person name="Armero A."/>
            <person name="Issali A.E."/>
            <person name="Liu N."/>
            <person name="Peng M."/>
            <person name="Yang Y."/>
        </authorList>
    </citation>
    <scope>NUCLEOTIDE SEQUENCE</scope>
    <source>
        <tissue evidence="2">Spear leaf of Hainan Tall coconut</tissue>
    </source>
</reference>
<dbReference type="Proteomes" id="UP000797356">
    <property type="component" value="Chromosome 14"/>
</dbReference>
<feature type="compositionally biased region" description="Polar residues" evidence="1">
    <location>
        <begin position="496"/>
        <end position="516"/>
    </location>
</feature>
<dbReference type="Pfam" id="PF05904">
    <property type="entry name" value="DUF863"/>
    <property type="match status" value="2"/>
</dbReference>
<name>A0A8K0IVS7_COCNU</name>
<dbReference type="PANTHER" id="PTHR33167">
    <property type="entry name" value="TRANSCRIPTION FACTOR, PUTATIVE (DUF863)-RELATED"/>
    <property type="match status" value="1"/>
</dbReference>
<proteinExistence type="predicted"/>
<evidence type="ECO:0000313" key="2">
    <source>
        <dbReference type="EMBL" id="KAG1368611.1"/>
    </source>
</evidence>
<dbReference type="PANTHER" id="PTHR33167:SF4">
    <property type="entry name" value="TRANSCRIPTION FACTOR, PUTATIVE (DUF863)-RELATED"/>
    <property type="match status" value="1"/>
</dbReference>
<dbReference type="AlphaFoldDB" id="A0A8K0IVS7"/>
<feature type="compositionally biased region" description="Polar residues" evidence="1">
    <location>
        <begin position="705"/>
        <end position="714"/>
    </location>
</feature>
<dbReference type="OrthoDB" id="630817at2759"/>
<accession>A0A8K0IVS7</accession>
<feature type="region of interest" description="Disordered" evidence="1">
    <location>
        <begin position="609"/>
        <end position="629"/>
    </location>
</feature>
<organism evidence="2 3">
    <name type="scientific">Cocos nucifera</name>
    <name type="common">Coconut palm</name>
    <dbReference type="NCBI Taxonomy" id="13894"/>
    <lineage>
        <taxon>Eukaryota</taxon>
        <taxon>Viridiplantae</taxon>
        <taxon>Streptophyta</taxon>
        <taxon>Embryophyta</taxon>
        <taxon>Tracheophyta</taxon>
        <taxon>Spermatophyta</taxon>
        <taxon>Magnoliopsida</taxon>
        <taxon>Liliopsida</taxon>
        <taxon>Arecaceae</taxon>
        <taxon>Arecoideae</taxon>
        <taxon>Cocoseae</taxon>
        <taxon>Attaleinae</taxon>
        <taxon>Cocos</taxon>
    </lineage>
</organism>
<gene>
    <name evidence="2" type="ORF">COCNU_14G010790</name>
</gene>
<evidence type="ECO:0000313" key="3">
    <source>
        <dbReference type="Proteomes" id="UP000797356"/>
    </source>
</evidence>
<dbReference type="InterPro" id="IPR008581">
    <property type="entry name" value="DUF863_pln"/>
</dbReference>
<reference evidence="2" key="2">
    <citation type="submission" date="2019-07" db="EMBL/GenBank/DDBJ databases">
        <authorList>
            <person name="Yang Y."/>
            <person name="Bocs S."/>
            <person name="Baudouin L."/>
        </authorList>
    </citation>
    <scope>NUCLEOTIDE SEQUENCE</scope>
    <source>
        <tissue evidence="2">Spear leaf of Hainan Tall coconut</tissue>
    </source>
</reference>
<feature type="region of interest" description="Disordered" evidence="1">
    <location>
        <begin position="964"/>
        <end position="1019"/>
    </location>
</feature>
<feature type="compositionally biased region" description="Basic and acidic residues" evidence="1">
    <location>
        <begin position="446"/>
        <end position="458"/>
    </location>
</feature>
<feature type="region of interest" description="Disordered" evidence="1">
    <location>
        <begin position="494"/>
        <end position="516"/>
    </location>
</feature>
<protein>
    <submittedName>
        <fullName evidence="2">Uncharacterized protein</fullName>
    </submittedName>
</protein>
<keyword evidence="3" id="KW-1185">Reference proteome</keyword>
<feature type="region of interest" description="Disordered" evidence="1">
    <location>
        <begin position="696"/>
        <end position="715"/>
    </location>
</feature>
<comment type="caution">
    <text evidence="2">The sequence shown here is derived from an EMBL/GenBank/DDBJ whole genome shotgun (WGS) entry which is preliminary data.</text>
</comment>